<dbReference type="Proteomes" id="UP001244490">
    <property type="component" value="Unassembled WGS sequence"/>
</dbReference>
<dbReference type="RefSeq" id="WP_241508080.1">
    <property type="nucleotide sequence ID" value="NZ_CP089512.1"/>
</dbReference>
<dbReference type="Gene3D" id="1.10.10.10">
    <property type="entry name" value="Winged helix-like DNA-binding domain superfamily/Winged helix DNA-binding domain"/>
    <property type="match status" value="1"/>
</dbReference>
<dbReference type="InterPro" id="IPR016032">
    <property type="entry name" value="Sig_transdc_resp-reg_C-effctor"/>
</dbReference>
<reference evidence="3" key="1">
    <citation type="submission" date="2023-07" db="EMBL/GenBank/DDBJ databases">
        <authorList>
            <person name="Peng Z."/>
        </authorList>
    </citation>
    <scope>NUCLEOTIDE SEQUENCE</scope>
    <source>
        <strain evidence="3">KP219</strain>
    </source>
</reference>
<gene>
    <name evidence="3" type="ORF">Q6294_25535</name>
</gene>
<dbReference type="GO" id="GO:0003677">
    <property type="term" value="F:DNA binding"/>
    <property type="evidence" value="ECO:0007669"/>
    <property type="project" value="UniProtKB-KW"/>
</dbReference>
<sequence>MKRIDFLCNMDSLLTERILILLAMNFYIITDNTYLFAGVKHLLSDLPVSLHRVATNDIHSLAYPRDAILLLDGASHNISVREYKHINQLNTPVYFILNIRNEILSHLAGINILNAYGTAEGLRRRLINILCGDIPSHNHRVYLTRMESVILQLYVNGLSALQISQEITVKKRTVSTHLQNILHKTGIKKTYHLMLLKNILSFHLAQYR</sequence>
<proteinExistence type="predicted"/>
<dbReference type="SMART" id="SM00421">
    <property type="entry name" value="HTH_LUXR"/>
    <property type="match status" value="1"/>
</dbReference>
<dbReference type="InterPro" id="IPR036388">
    <property type="entry name" value="WH-like_DNA-bd_sf"/>
</dbReference>
<protein>
    <submittedName>
        <fullName evidence="3">LuxR C-terminal-related transcriptional regulator</fullName>
    </submittedName>
</protein>
<dbReference type="SUPFAM" id="SSF46894">
    <property type="entry name" value="C-terminal effector domain of the bipartite response regulators"/>
    <property type="match status" value="1"/>
</dbReference>
<evidence type="ECO:0000313" key="3">
    <source>
        <dbReference type="EMBL" id="MDP0970379.1"/>
    </source>
</evidence>
<keyword evidence="1" id="KW-0238">DNA-binding</keyword>
<dbReference type="PROSITE" id="PS50043">
    <property type="entry name" value="HTH_LUXR_2"/>
    <property type="match status" value="1"/>
</dbReference>
<dbReference type="GO" id="GO:0006355">
    <property type="term" value="P:regulation of DNA-templated transcription"/>
    <property type="evidence" value="ECO:0007669"/>
    <property type="project" value="InterPro"/>
</dbReference>
<dbReference type="PRINTS" id="PR00038">
    <property type="entry name" value="HTHLUXR"/>
</dbReference>
<dbReference type="EMBL" id="JAUUIA010000031">
    <property type="protein sequence ID" value="MDP0970379.1"/>
    <property type="molecule type" value="Genomic_DNA"/>
</dbReference>
<accession>A0AAW8ASV9</accession>
<comment type="caution">
    <text evidence="3">The sequence shown here is derived from an EMBL/GenBank/DDBJ whole genome shotgun (WGS) entry which is preliminary data.</text>
</comment>
<name>A0AAW8ASV9_KLEPN</name>
<evidence type="ECO:0000256" key="1">
    <source>
        <dbReference type="ARBA" id="ARBA00023125"/>
    </source>
</evidence>
<evidence type="ECO:0000259" key="2">
    <source>
        <dbReference type="PROSITE" id="PS50043"/>
    </source>
</evidence>
<organism evidence="3 4">
    <name type="scientific">Klebsiella pneumoniae</name>
    <dbReference type="NCBI Taxonomy" id="573"/>
    <lineage>
        <taxon>Bacteria</taxon>
        <taxon>Pseudomonadati</taxon>
        <taxon>Pseudomonadota</taxon>
        <taxon>Gammaproteobacteria</taxon>
        <taxon>Enterobacterales</taxon>
        <taxon>Enterobacteriaceae</taxon>
        <taxon>Klebsiella/Raoultella group</taxon>
        <taxon>Klebsiella</taxon>
        <taxon>Klebsiella pneumoniae complex</taxon>
    </lineage>
</organism>
<dbReference type="Pfam" id="PF00196">
    <property type="entry name" value="GerE"/>
    <property type="match status" value="1"/>
</dbReference>
<feature type="domain" description="HTH luxR-type" evidence="2">
    <location>
        <begin position="136"/>
        <end position="201"/>
    </location>
</feature>
<evidence type="ECO:0000313" key="4">
    <source>
        <dbReference type="Proteomes" id="UP001244490"/>
    </source>
</evidence>
<dbReference type="AlphaFoldDB" id="A0AAW8ASV9"/>
<dbReference type="PROSITE" id="PS00622">
    <property type="entry name" value="HTH_LUXR_1"/>
    <property type="match status" value="1"/>
</dbReference>
<dbReference type="InterPro" id="IPR000792">
    <property type="entry name" value="Tscrpt_reg_LuxR_C"/>
</dbReference>